<dbReference type="SUPFAM" id="SSF48726">
    <property type="entry name" value="Immunoglobulin"/>
    <property type="match status" value="3"/>
</dbReference>
<dbReference type="AlphaFoldDB" id="A0A3Q2VQE4"/>
<dbReference type="InterPro" id="IPR003599">
    <property type="entry name" value="Ig_sub"/>
</dbReference>
<keyword evidence="4 6" id="KW-0067">ATP-binding</keyword>
<name>A0A3Q2VQE4_HAPBU</name>
<keyword evidence="11" id="KW-1185">Reference proteome</keyword>
<dbReference type="PANTHER" id="PTHR47633:SF9">
    <property type="entry name" value="NON-SPECIFIC SERINE_THREONINE PROTEIN KINASE"/>
    <property type="match status" value="1"/>
</dbReference>
<sequence length="805" mass="89796">KMDQDGKAPKTFVSTLRFALKPQPKHQKENGLGNIKRNLEAPRFEEPLRDCTVCAGSDAAFKGVITGSQPMSISWLYNGEKLRSSNISFENGAACLSLTRCSPKNAGRYTCIAENPAGQQSSAALLHVKGNIKSRKHTCESNLLPQSPQILEKPVFKTRYQPVKLCFSSGPPVEFVDPPEQVEVRVAEQALLRCEFKSSSLPVASCWIYNRDKVRMLDWTTPNHSSVQIFHADPKDAGSYTVIVRNRAGSAQHTISLSVVDRPNPPASQPVVSQLSTQSLVLSWSGPNYDGGTTILGYILEVCKESSDKSESWTELSRCKNTSYHVQSGLEPLGRYRFRIRAYNSAGISEPSQESGCVKMATASDSILVVPVSYVIVTPDTQNKVRDHYNVHEKLGVGKFGEVYRITQKETGQECAGKFYRARTMKERKAARKEIELMNKLHHPKLVQCLAAYDSRSEMVMVMEYIAGGELFERIVDENFEHTEPTSARYMQQILEGMQYVHKQNIIHLDLKPENIVCVDTTGTRIKIIDFGLATELEEGKSLMVMHGTPEFVAPEVIGYEPVGLETDMWSIGVICFILLSGESPFQGNSDAETLALVTAASYEFDPESFEDISDQAKDFISSLLQKDRRRRLSCTEALAHSWMASFTPLNRRPTKSLNKEKMRHFLAKRKWKKTGKAVLALKRMANLTSKPSWSQEAEEAIRSLDNQLQIEPHFQQALKDVTLPVGAAAQLTCVINGYPQPEVKWLHNEKPVPESRGATIEHHGEGLCSLVLADLKFSDSGVYVCKARNKLGEAMCSAKLKVRP</sequence>
<dbReference type="SMART" id="SM00409">
    <property type="entry name" value="IG"/>
    <property type="match status" value="3"/>
</dbReference>
<feature type="domain" description="Ig-like" evidence="8">
    <location>
        <begin position="42"/>
        <end position="127"/>
    </location>
</feature>
<organism evidence="10 11">
    <name type="scientific">Haplochromis burtoni</name>
    <name type="common">Burton's mouthbrooder</name>
    <name type="synonym">Chromis burtoni</name>
    <dbReference type="NCBI Taxonomy" id="8153"/>
    <lineage>
        <taxon>Eukaryota</taxon>
        <taxon>Metazoa</taxon>
        <taxon>Chordata</taxon>
        <taxon>Craniata</taxon>
        <taxon>Vertebrata</taxon>
        <taxon>Euteleostomi</taxon>
        <taxon>Actinopterygii</taxon>
        <taxon>Neopterygii</taxon>
        <taxon>Teleostei</taxon>
        <taxon>Neoteleostei</taxon>
        <taxon>Acanthomorphata</taxon>
        <taxon>Ovalentaria</taxon>
        <taxon>Cichlomorphae</taxon>
        <taxon>Cichliformes</taxon>
        <taxon>Cichlidae</taxon>
        <taxon>African cichlids</taxon>
        <taxon>Pseudocrenilabrinae</taxon>
        <taxon>Haplochromini</taxon>
        <taxon>Haplochromis</taxon>
    </lineage>
</organism>
<evidence type="ECO:0000256" key="5">
    <source>
        <dbReference type="ARBA" id="ARBA00023319"/>
    </source>
</evidence>
<dbReference type="PROSITE" id="PS00107">
    <property type="entry name" value="PROTEIN_KINASE_ATP"/>
    <property type="match status" value="1"/>
</dbReference>
<dbReference type="InterPro" id="IPR013783">
    <property type="entry name" value="Ig-like_fold"/>
</dbReference>
<dbReference type="InterPro" id="IPR003961">
    <property type="entry name" value="FN3_dom"/>
</dbReference>
<comment type="similarity">
    <text evidence="1">Belongs to the protein kinase superfamily. CAMK Ser/Thr protein kinase family.</text>
</comment>
<keyword evidence="2" id="KW-0677">Repeat</keyword>
<dbReference type="CDD" id="cd00063">
    <property type="entry name" value="FN3"/>
    <property type="match status" value="1"/>
</dbReference>
<dbReference type="InterPro" id="IPR003598">
    <property type="entry name" value="Ig_sub2"/>
</dbReference>
<feature type="domain" description="Ig-like" evidence="8">
    <location>
        <begin position="171"/>
        <end position="258"/>
    </location>
</feature>
<dbReference type="InterPro" id="IPR000719">
    <property type="entry name" value="Prot_kinase_dom"/>
</dbReference>
<dbReference type="SMART" id="SM00220">
    <property type="entry name" value="S_TKc"/>
    <property type="match status" value="1"/>
</dbReference>
<dbReference type="InterPro" id="IPR013098">
    <property type="entry name" value="Ig_I-set"/>
</dbReference>
<dbReference type="InterPro" id="IPR008271">
    <property type="entry name" value="Ser/Thr_kinase_AS"/>
</dbReference>
<dbReference type="GeneTree" id="ENSGT00940000163949"/>
<reference evidence="10" key="1">
    <citation type="submission" date="2025-08" db="UniProtKB">
        <authorList>
            <consortium name="Ensembl"/>
        </authorList>
    </citation>
    <scope>IDENTIFICATION</scope>
</reference>
<dbReference type="Gene3D" id="3.30.200.20">
    <property type="entry name" value="Phosphorylase Kinase, domain 1"/>
    <property type="match status" value="1"/>
</dbReference>
<evidence type="ECO:0000313" key="10">
    <source>
        <dbReference type="Ensembl" id="ENSHBUP00000014447.1"/>
    </source>
</evidence>
<evidence type="ECO:0000256" key="1">
    <source>
        <dbReference type="ARBA" id="ARBA00006692"/>
    </source>
</evidence>
<dbReference type="FunFam" id="1.10.510.10:FF:000594">
    <property type="entry name" value="Myosin light chain kinase isoform-III"/>
    <property type="match status" value="1"/>
</dbReference>
<keyword evidence="5" id="KW-0393">Immunoglobulin domain</keyword>
<dbReference type="Ensembl" id="ENSHBUT00000022446.1">
    <property type="protein sequence ID" value="ENSHBUP00000014447.1"/>
    <property type="gene ID" value="ENSHBUG00000016459.1"/>
</dbReference>
<dbReference type="Pfam" id="PF00041">
    <property type="entry name" value="fn3"/>
    <property type="match status" value="1"/>
</dbReference>
<dbReference type="InterPro" id="IPR036116">
    <property type="entry name" value="FN3_sf"/>
</dbReference>
<dbReference type="FunFam" id="2.60.40.10:FF:000080">
    <property type="entry name" value="Myosin light chain kinase, smooth muscle"/>
    <property type="match status" value="1"/>
</dbReference>
<dbReference type="InterPro" id="IPR017441">
    <property type="entry name" value="Protein_kinase_ATP_BS"/>
</dbReference>
<dbReference type="PANTHER" id="PTHR47633">
    <property type="entry name" value="IMMUNOGLOBULIN"/>
    <property type="match status" value="1"/>
</dbReference>
<dbReference type="InterPro" id="IPR011009">
    <property type="entry name" value="Kinase-like_dom_sf"/>
</dbReference>
<dbReference type="Gene3D" id="2.60.40.10">
    <property type="entry name" value="Immunoglobulins"/>
    <property type="match status" value="4"/>
</dbReference>
<dbReference type="SMART" id="SM00408">
    <property type="entry name" value="IGc2"/>
    <property type="match status" value="2"/>
</dbReference>
<dbReference type="Gene3D" id="1.10.510.10">
    <property type="entry name" value="Transferase(Phosphotransferase) domain 1"/>
    <property type="match status" value="1"/>
</dbReference>
<evidence type="ECO:0000259" key="9">
    <source>
        <dbReference type="PROSITE" id="PS50853"/>
    </source>
</evidence>
<feature type="domain" description="Fibronectin type-III" evidence="9">
    <location>
        <begin position="266"/>
        <end position="365"/>
    </location>
</feature>
<dbReference type="Pfam" id="PF00069">
    <property type="entry name" value="Pkinase"/>
    <property type="match status" value="1"/>
</dbReference>
<reference evidence="10" key="2">
    <citation type="submission" date="2025-09" db="UniProtKB">
        <authorList>
            <consortium name="Ensembl"/>
        </authorList>
    </citation>
    <scope>IDENTIFICATION</scope>
</reference>
<feature type="domain" description="Ig-like" evidence="8">
    <location>
        <begin position="713"/>
        <end position="804"/>
    </location>
</feature>
<feature type="binding site" evidence="6">
    <location>
        <position position="418"/>
    </location>
    <ligand>
        <name>ATP</name>
        <dbReference type="ChEBI" id="CHEBI:30616"/>
    </ligand>
</feature>
<dbReference type="PROSITE" id="PS50835">
    <property type="entry name" value="IG_LIKE"/>
    <property type="match status" value="3"/>
</dbReference>
<keyword evidence="3 6" id="KW-0547">Nucleotide-binding</keyword>
<evidence type="ECO:0000313" key="11">
    <source>
        <dbReference type="Proteomes" id="UP000264840"/>
    </source>
</evidence>
<evidence type="ECO:0000256" key="3">
    <source>
        <dbReference type="ARBA" id="ARBA00022741"/>
    </source>
</evidence>
<dbReference type="SMART" id="SM00060">
    <property type="entry name" value="FN3"/>
    <property type="match status" value="1"/>
</dbReference>
<dbReference type="STRING" id="8153.ENSHBUP00000014447"/>
<evidence type="ECO:0000256" key="6">
    <source>
        <dbReference type="PROSITE-ProRule" id="PRU10141"/>
    </source>
</evidence>
<dbReference type="SUPFAM" id="SSF49265">
    <property type="entry name" value="Fibronectin type III"/>
    <property type="match status" value="1"/>
</dbReference>
<evidence type="ECO:0000256" key="2">
    <source>
        <dbReference type="ARBA" id="ARBA00022737"/>
    </source>
</evidence>
<proteinExistence type="inferred from homology"/>
<evidence type="ECO:0000256" key="4">
    <source>
        <dbReference type="ARBA" id="ARBA00022840"/>
    </source>
</evidence>
<dbReference type="PROSITE" id="PS50011">
    <property type="entry name" value="PROTEIN_KINASE_DOM"/>
    <property type="match status" value="1"/>
</dbReference>
<dbReference type="OMA" id="KWKKTGQ"/>
<dbReference type="GO" id="GO:0004672">
    <property type="term" value="F:protein kinase activity"/>
    <property type="evidence" value="ECO:0007669"/>
    <property type="project" value="InterPro"/>
</dbReference>
<dbReference type="PROSITE" id="PS50853">
    <property type="entry name" value="FN3"/>
    <property type="match status" value="1"/>
</dbReference>
<accession>A0A3Q2VQE4</accession>
<dbReference type="SUPFAM" id="SSF56112">
    <property type="entry name" value="Protein kinase-like (PK-like)"/>
    <property type="match status" value="1"/>
</dbReference>
<dbReference type="InterPro" id="IPR036179">
    <property type="entry name" value="Ig-like_dom_sf"/>
</dbReference>
<dbReference type="Proteomes" id="UP000264840">
    <property type="component" value="Unplaced"/>
</dbReference>
<feature type="domain" description="Protein kinase" evidence="7">
    <location>
        <begin position="389"/>
        <end position="644"/>
    </location>
</feature>
<protein>
    <submittedName>
        <fullName evidence="10">Myosin light chain kinase, smooth muscle-like</fullName>
    </submittedName>
</protein>
<dbReference type="InterPro" id="IPR007110">
    <property type="entry name" value="Ig-like_dom"/>
</dbReference>
<dbReference type="Pfam" id="PF07679">
    <property type="entry name" value="I-set"/>
    <property type="match status" value="3"/>
</dbReference>
<dbReference type="PROSITE" id="PS00108">
    <property type="entry name" value="PROTEIN_KINASE_ST"/>
    <property type="match status" value="1"/>
</dbReference>
<dbReference type="GO" id="GO:0005524">
    <property type="term" value="F:ATP binding"/>
    <property type="evidence" value="ECO:0007669"/>
    <property type="project" value="UniProtKB-UniRule"/>
</dbReference>
<evidence type="ECO:0000259" key="8">
    <source>
        <dbReference type="PROSITE" id="PS50835"/>
    </source>
</evidence>
<dbReference type="FunFam" id="2.60.40.10:FF:000022">
    <property type="entry name" value="Cardiac titin"/>
    <property type="match status" value="1"/>
</dbReference>
<evidence type="ECO:0000259" key="7">
    <source>
        <dbReference type="PROSITE" id="PS50011"/>
    </source>
</evidence>